<evidence type="ECO:0000313" key="5">
    <source>
        <dbReference type="Proteomes" id="UP000529783"/>
    </source>
</evidence>
<proteinExistence type="predicted"/>
<evidence type="ECO:0000256" key="2">
    <source>
        <dbReference type="ARBA" id="ARBA00023239"/>
    </source>
</evidence>
<dbReference type="InterPro" id="IPR007506">
    <property type="entry name" value="PMDh-L-like_dom"/>
</dbReference>
<dbReference type="PANTHER" id="PTHR36577:SF3">
    <property type="entry name" value="DUF521 DOMAIN PROTEIN (AFU_ORTHOLOGUE AFUA_6G00490)"/>
    <property type="match status" value="1"/>
</dbReference>
<evidence type="ECO:0000256" key="1">
    <source>
        <dbReference type="ARBA" id="ARBA00023004"/>
    </source>
</evidence>
<dbReference type="EMBL" id="JACCBA010000001">
    <property type="protein sequence ID" value="NYD50997.1"/>
    <property type="molecule type" value="Genomic_DNA"/>
</dbReference>
<name>A0A7Y9ENG0_9ACTN</name>
<organism evidence="4 5">
    <name type="scientific">Actinomadura luteofluorescens</name>
    <dbReference type="NCBI Taxonomy" id="46163"/>
    <lineage>
        <taxon>Bacteria</taxon>
        <taxon>Bacillati</taxon>
        <taxon>Actinomycetota</taxon>
        <taxon>Actinomycetes</taxon>
        <taxon>Streptosporangiales</taxon>
        <taxon>Thermomonosporaceae</taxon>
        <taxon>Actinomadura</taxon>
    </lineage>
</organism>
<keyword evidence="2" id="KW-0456">Lyase</keyword>
<evidence type="ECO:0000313" key="4">
    <source>
        <dbReference type="EMBL" id="NYD50997.1"/>
    </source>
</evidence>
<accession>A0A7Y9ENG0</accession>
<dbReference type="AlphaFoldDB" id="A0A7Y9ENG0"/>
<dbReference type="PANTHER" id="PTHR36577">
    <property type="entry name" value="DUF521 DOMAIN PROTEIN (AFU_ORTHOLOGUE AFUA_6G00490)"/>
    <property type="match status" value="1"/>
</dbReference>
<dbReference type="Pfam" id="PF04412">
    <property type="entry name" value="AcnX"/>
    <property type="match status" value="1"/>
</dbReference>
<keyword evidence="1" id="KW-0408">Iron</keyword>
<protein>
    <recommendedName>
        <fullName evidence="3">Phosphomevalonate dehydratase large subunit-like domain-containing protein</fullName>
    </recommendedName>
</protein>
<dbReference type="RefSeq" id="WP_179847455.1">
    <property type="nucleotide sequence ID" value="NZ_JACCBA010000001.1"/>
</dbReference>
<sequence>MTRAILDPALTGAQRAMLAGGHGDGAALAMRVIVRLARALGAERLIPVDSAHVDGCLFHGQVGIDLVERLIAGGARTAVPTTLNVGSLDLLHPGVVRGEPGERADARRLMDGYVALGAKPTWTCAPYQLPERPAYGRHVAWAESNAIVFANSVLGARTDRYGDFADICAAVTGFAPLVGLHLDENRAGQDLFDCSGVPAGTFDTDVAWAALGHLAGRRSGTRVPVLTGLPGDADEDRLKAFGAAAASAGGVALFHAVGLTPEAPDAATAFRGRAAERRFEVTAADLRAACDELTTARGGRLDAISVGTPHFSAAEFRALAALLAGGPPFDAGVEFWISTSRAVLAEAERTGDAEVCRRAGARILVDTCTYIAPVLRTSARVVMTNSAKWAWYAPTNLGIDVVFASLAECVLSARAGRVVRDPALWEAS</sequence>
<dbReference type="GO" id="GO:0016829">
    <property type="term" value="F:lyase activity"/>
    <property type="evidence" value="ECO:0007669"/>
    <property type="project" value="UniProtKB-KW"/>
</dbReference>
<gene>
    <name evidence="4" type="ORF">BJY14_006980</name>
</gene>
<feature type="domain" description="Phosphomevalonate dehydratase large subunit-like" evidence="3">
    <location>
        <begin position="10"/>
        <end position="410"/>
    </location>
</feature>
<evidence type="ECO:0000259" key="3">
    <source>
        <dbReference type="Pfam" id="PF04412"/>
    </source>
</evidence>
<dbReference type="Proteomes" id="UP000529783">
    <property type="component" value="Unassembled WGS sequence"/>
</dbReference>
<keyword evidence="5" id="KW-1185">Reference proteome</keyword>
<reference evidence="4 5" key="1">
    <citation type="submission" date="2020-07" db="EMBL/GenBank/DDBJ databases">
        <title>Sequencing the genomes of 1000 actinobacteria strains.</title>
        <authorList>
            <person name="Klenk H.-P."/>
        </authorList>
    </citation>
    <scope>NUCLEOTIDE SEQUENCE [LARGE SCALE GENOMIC DNA]</scope>
    <source>
        <strain evidence="4 5">DSM 40398</strain>
    </source>
</reference>
<comment type="caution">
    <text evidence="4">The sequence shown here is derived from an EMBL/GenBank/DDBJ whole genome shotgun (WGS) entry which is preliminary data.</text>
</comment>